<dbReference type="GO" id="GO:0032259">
    <property type="term" value="P:methylation"/>
    <property type="evidence" value="ECO:0007669"/>
    <property type="project" value="UniProtKB-KW"/>
</dbReference>
<proteinExistence type="inferred from homology"/>
<dbReference type="InterPro" id="IPR029063">
    <property type="entry name" value="SAM-dependent_MTases_sf"/>
</dbReference>
<evidence type="ECO:0000259" key="4">
    <source>
        <dbReference type="Pfam" id="PF08241"/>
    </source>
</evidence>
<evidence type="ECO:0000256" key="3">
    <source>
        <dbReference type="ARBA" id="ARBA00022679"/>
    </source>
</evidence>
<comment type="caution">
    <text evidence="5">The sequence shown here is derived from an EMBL/GenBank/DDBJ whole genome shotgun (WGS) entry which is preliminary data.</text>
</comment>
<dbReference type="SUPFAM" id="SSF53335">
    <property type="entry name" value="S-adenosyl-L-methionine-dependent methyltransferases"/>
    <property type="match status" value="1"/>
</dbReference>
<reference evidence="5" key="1">
    <citation type="submission" date="2022-12" db="EMBL/GenBank/DDBJ databases">
        <title>Gycomyces niveus sp.nov.,a novel actinomycete isolated from soil in Shouguan.</title>
        <authorList>
            <person name="Yang X."/>
        </authorList>
    </citation>
    <scope>NUCLEOTIDE SEQUENCE</scope>
    <source>
        <strain evidence="5">NEAU-A15</strain>
    </source>
</reference>
<dbReference type="InterPro" id="IPR013216">
    <property type="entry name" value="Methyltransf_11"/>
</dbReference>
<protein>
    <submittedName>
        <fullName evidence="5">Methyltransferase domain-containing protein</fullName>
    </submittedName>
</protein>
<evidence type="ECO:0000313" key="6">
    <source>
        <dbReference type="Proteomes" id="UP001146067"/>
    </source>
</evidence>
<dbReference type="Pfam" id="PF08241">
    <property type="entry name" value="Methyltransf_11"/>
    <property type="match status" value="1"/>
</dbReference>
<name>A0A9X3SRW7_9ACTN</name>
<organism evidence="5 6">
    <name type="scientific">Glycomyces luteolus</name>
    <dbReference type="NCBI Taxonomy" id="2670330"/>
    <lineage>
        <taxon>Bacteria</taxon>
        <taxon>Bacillati</taxon>
        <taxon>Actinomycetota</taxon>
        <taxon>Actinomycetes</taxon>
        <taxon>Glycomycetales</taxon>
        <taxon>Glycomycetaceae</taxon>
        <taxon>Glycomyces</taxon>
    </lineage>
</organism>
<accession>A0A9X3SRW7</accession>
<sequence>MTALHARETFNDDPEAYHQARPGYPSGLYSILAERCGLAAGSRVLEIGPGTGQATRDLLAYGVEITAVELGAGLAETLRSSLPDPRLDVIVGDIARTPLPRGAFDLAVCATAFHWLEPAEVIPALAKSLRPGGALAVWWNIVGDPERPTPIQARLRELWAEWGPEPSANELASPGPHGLHIEQRIADLRSGGHFGDVAADELRWEHRFTATGVRRLFSTFSNLKRLTAEERDRFLDRIAEMVEREFGGEVAHPYVTALYTARKAA</sequence>
<keyword evidence="6" id="KW-1185">Reference proteome</keyword>
<comment type="similarity">
    <text evidence="1">Belongs to the methyltransferase superfamily.</text>
</comment>
<keyword evidence="3" id="KW-0808">Transferase</keyword>
<keyword evidence="2 5" id="KW-0489">Methyltransferase</keyword>
<dbReference type="GO" id="GO:0008757">
    <property type="term" value="F:S-adenosylmethionine-dependent methyltransferase activity"/>
    <property type="evidence" value="ECO:0007669"/>
    <property type="project" value="InterPro"/>
</dbReference>
<dbReference type="RefSeq" id="WP_270108642.1">
    <property type="nucleotide sequence ID" value="NZ_JAPZVP010000003.1"/>
</dbReference>
<dbReference type="InterPro" id="IPR051052">
    <property type="entry name" value="Diverse_substrate_MTase"/>
</dbReference>
<evidence type="ECO:0000256" key="2">
    <source>
        <dbReference type="ARBA" id="ARBA00022603"/>
    </source>
</evidence>
<dbReference type="PANTHER" id="PTHR44942">
    <property type="entry name" value="METHYLTRANSF_11 DOMAIN-CONTAINING PROTEIN"/>
    <property type="match status" value="1"/>
</dbReference>
<evidence type="ECO:0000313" key="5">
    <source>
        <dbReference type="EMBL" id="MDA1358828.1"/>
    </source>
</evidence>
<dbReference type="Proteomes" id="UP001146067">
    <property type="component" value="Unassembled WGS sequence"/>
</dbReference>
<dbReference type="Gene3D" id="3.40.50.150">
    <property type="entry name" value="Vaccinia Virus protein VP39"/>
    <property type="match status" value="1"/>
</dbReference>
<gene>
    <name evidence="5" type="ORF">O1R50_04290</name>
</gene>
<feature type="domain" description="Methyltransferase type 11" evidence="4">
    <location>
        <begin position="45"/>
        <end position="136"/>
    </location>
</feature>
<evidence type="ECO:0000256" key="1">
    <source>
        <dbReference type="ARBA" id="ARBA00008361"/>
    </source>
</evidence>
<dbReference type="AlphaFoldDB" id="A0A9X3SRW7"/>
<dbReference type="EMBL" id="JAPZVP010000003">
    <property type="protein sequence ID" value="MDA1358828.1"/>
    <property type="molecule type" value="Genomic_DNA"/>
</dbReference>
<dbReference type="PANTHER" id="PTHR44942:SF4">
    <property type="entry name" value="METHYLTRANSFERASE TYPE 11 DOMAIN-CONTAINING PROTEIN"/>
    <property type="match status" value="1"/>
</dbReference>
<dbReference type="CDD" id="cd02440">
    <property type="entry name" value="AdoMet_MTases"/>
    <property type="match status" value="1"/>
</dbReference>